<dbReference type="SMART" id="SM00248">
    <property type="entry name" value="ANK"/>
    <property type="match status" value="2"/>
</dbReference>
<dbReference type="InterPro" id="IPR002110">
    <property type="entry name" value="Ankyrin_rpt"/>
</dbReference>
<dbReference type="PROSITE" id="PS50297">
    <property type="entry name" value="ANK_REP_REGION"/>
    <property type="match status" value="1"/>
</dbReference>
<dbReference type="PANTHER" id="PTHR46231:SF1">
    <property type="entry name" value="ANKYRIN REPEAT AND BTB_POZ DOMAIN-CONTAINING PROTEIN 1"/>
    <property type="match status" value="1"/>
</dbReference>
<dbReference type="GeneID" id="106817999"/>
<dbReference type="InterPro" id="IPR000210">
    <property type="entry name" value="BTB/POZ_dom"/>
</dbReference>
<protein>
    <submittedName>
        <fullName evidence="6">Ankyrin repeat and BTB/POZ domain-containing protein 1-like</fullName>
    </submittedName>
</protein>
<dbReference type="Proteomes" id="UP000695022">
    <property type="component" value="Unplaced"/>
</dbReference>
<dbReference type="PANTHER" id="PTHR46231">
    <property type="entry name" value="ANKYRIN REPEAT AND BTB/POZ DOMAIN-CONTAINING PROTEIN 1"/>
    <property type="match status" value="1"/>
</dbReference>
<keyword evidence="2 3" id="KW-0040">ANK repeat</keyword>
<dbReference type="RefSeq" id="XP_014678194.1">
    <property type="nucleotide sequence ID" value="XM_014822708.1"/>
</dbReference>
<evidence type="ECO:0000256" key="3">
    <source>
        <dbReference type="PROSITE-ProRule" id="PRU00023"/>
    </source>
</evidence>
<feature type="domain" description="BTB" evidence="4">
    <location>
        <begin position="115"/>
        <end position="182"/>
    </location>
</feature>
<dbReference type="PROSITE" id="PS50088">
    <property type="entry name" value="ANK_REPEAT"/>
    <property type="match status" value="1"/>
</dbReference>
<dbReference type="Gene3D" id="1.25.40.20">
    <property type="entry name" value="Ankyrin repeat-containing domain"/>
    <property type="match status" value="1"/>
</dbReference>
<dbReference type="Pfam" id="PF00651">
    <property type="entry name" value="BTB"/>
    <property type="match status" value="2"/>
</dbReference>
<dbReference type="SUPFAM" id="SSF48403">
    <property type="entry name" value="Ankyrin repeat"/>
    <property type="match status" value="1"/>
</dbReference>
<dbReference type="PROSITE" id="PS50097">
    <property type="entry name" value="BTB"/>
    <property type="match status" value="2"/>
</dbReference>
<keyword evidence="5" id="KW-1185">Reference proteome</keyword>
<reference evidence="6" key="1">
    <citation type="submission" date="2025-08" db="UniProtKB">
        <authorList>
            <consortium name="RefSeq"/>
        </authorList>
    </citation>
    <scope>IDENTIFICATION</scope>
</reference>
<evidence type="ECO:0000256" key="2">
    <source>
        <dbReference type="ARBA" id="ARBA00023043"/>
    </source>
</evidence>
<evidence type="ECO:0000259" key="4">
    <source>
        <dbReference type="PROSITE" id="PS50097"/>
    </source>
</evidence>
<name>A0ABM1F173_PRICU</name>
<feature type="repeat" description="ANK" evidence="3">
    <location>
        <begin position="35"/>
        <end position="67"/>
    </location>
</feature>
<accession>A0ABM1F173</accession>
<dbReference type="CDD" id="cd18296">
    <property type="entry name" value="BTB2_POZ_ABTB1_BPOZ1"/>
    <property type="match status" value="1"/>
</dbReference>
<dbReference type="Pfam" id="PF12796">
    <property type="entry name" value="Ank_2"/>
    <property type="match status" value="1"/>
</dbReference>
<dbReference type="Gene3D" id="3.30.710.10">
    <property type="entry name" value="Potassium Channel Kv1.1, Chain A"/>
    <property type="match status" value="2"/>
</dbReference>
<feature type="domain" description="BTB" evidence="4">
    <location>
        <begin position="278"/>
        <end position="350"/>
    </location>
</feature>
<dbReference type="SMART" id="SM00225">
    <property type="entry name" value="BTB"/>
    <property type="match status" value="2"/>
</dbReference>
<evidence type="ECO:0000313" key="6">
    <source>
        <dbReference type="RefSeq" id="XP_014678194.1"/>
    </source>
</evidence>
<organism evidence="5 6">
    <name type="scientific">Priapulus caudatus</name>
    <name type="common">Priapulid worm</name>
    <dbReference type="NCBI Taxonomy" id="37621"/>
    <lineage>
        <taxon>Eukaryota</taxon>
        <taxon>Metazoa</taxon>
        <taxon>Ecdysozoa</taxon>
        <taxon>Scalidophora</taxon>
        <taxon>Priapulida</taxon>
        <taxon>Priapulimorpha</taxon>
        <taxon>Priapulimorphida</taxon>
        <taxon>Priapulidae</taxon>
        <taxon>Priapulus</taxon>
    </lineage>
</organism>
<dbReference type="SUPFAM" id="SSF54695">
    <property type="entry name" value="POZ domain"/>
    <property type="match status" value="2"/>
</dbReference>
<dbReference type="InterPro" id="IPR044515">
    <property type="entry name" value="ABTB1"/>
</dbReference>
<gene>
    <name evidence="6" type="primary">LOC106817999</name>
</gene>
<keyword evidence="1" id="KW-0677">Repeat</keyword>
<dbReference type="CDD" id="cd18295">
    <property type="entry name" value="BTB1_POZ_ABTB1_BPOZ1"/>
    <property type="match status" value="1"/>
</dbReference>
<evidence type="ECO:0000313" key="5">
    <source>
        <dbReference type="Proteomes" id="UP000695022"/>
    </source>
</evidence>
<evidence type="ECO:0000256" key="1">
    <source>
        <dbReference type="ARBA" id="ARBA00022737"/>
    </source>
</evidence>
<proteinExistence type="predicted"/>
<dbReference type="InterPro" id="IPR036770">
    <property type="entry name" value="Ankyrin_rpt-contain_sf"/>
</dbReference>
<dbReference type="InterPro" id="IPR011333">
    <property type="entry name" value="SKP1/BTB/POZ_sf"/>
</dbReference>
<dbReference type="CDD" id="cd18497">
    <property type="entry name" value="BACK_ABTB1_BPOZ"/>
    <property type="match status" value="1"/>
</dbReference>
<sequence length="448" mass="50220">MDQRDLFLSCRRGDLEHVTYLVEQLEVELNIRDRWDSTPLYYACLCGHSEVVHYLLIRGAKCEANTFDGERCLYGALNDDIRNMLKNYKVITAQCMRRDSYQEFLRRLLEDATYADVWFVVHGERFAGHRCILSARSQYFAEMFMDRWQQRSIVHITHPLVRPAAFRLMLQYLYMGSLEVHVDQVESVIVLAKQCHLVDLIDELEARQRKLREFLAAKPGTSVTMVTVEASEGGGGGCCATVAGDLGMLAEQALPAALARWVSGSELPFYPSERSPFADVCFVVDGHRFACHRALFCGRSDYFRAVLADHFGEGCGSDGGAPVVALRSVSAAVFVAIVYYVYTDGACVADDVVCEVLTAADMLLLPGLKRQCGARMALALTLDNVVDVLRTARLFQLSRMEVSCTEFIATHLESVVEMTDFHRVIESDAASVKARQETDTIDIVDDVR</sequence>